<gene>
    <name evidence="1" type="ORF">ELE36_12830</name>
</gene>
<dbReference type="OrthoDB" id="9993487at2"/>
<name>A0A411HL75_9GAMM</name>
<dbReference type="AlphaFoldDB" id="A0A411HL75"/>
<dbReference type="KEGG" id="xbc:ELE36_12830"/>
<dbReference type="Proteomes" id="UP000291562">
    <property type="component" value="Chromosome"/>
</dbReference>
<reference evidence="1 2" key="1">
    <citation type="submission" date="2019-01" db="EMBL/GenBank/DDBJ databases">
        <title>Pseudolysobacter antarctica gen. nov., sp. nov., isolated from Fildes Peninsula, Antarctica.</title>
        <authorList>
            <person name="Wei Z."/>
            <person name="Peng F."/>
        </authorList>
    </citation>
    <scope>NUCLEOTIDE SEQUENCE [LARGE SCALE GENOMIC DNA]</scope>
    <source>
        <strain evidence="1 2">AQ6-296</strain>
    </source>
</reference>
<keyword evidence="2" id="KW-1185">Reference proteome</keyword>
<dbReference type="RefSeq" id="WP_129833902.1">
    <property type="nucleotide sequence ID" value="NZ_CP035704.1"/>
</dbReference>
<proteinExistence type="predicted"/>
<protein>
    <submittedName>
        <fullName evidence="1">Uncharacterized protein</fullName>
    </submittedName>
</protein>
<evidence type="ECO:0000313" key="2">
    <source>
        <dbReference type="Proteomes" id="UP000291562"/>
    </source>
</evidence>
<dbReference type="EMBL" id="CP035704">
    <property type="protein sequence ID" value="QBB71164.1"/>
    <property type="molecule type" value="Genomic_DNA"/>
</dbReference>
<accession>A0A411HL75</accession>
<sequence>MQDQSIYSSGLLLYVGEPIEFKLEEREQSISGTFGDDFFHSRWAGYGRGRVGSWRSLDRDRSAQPVEAPIPTGSFARFFKRLRNITSPRQGSDLITPPSDIAEISAVASTTLPASKATAHAIHSNPLYSNQMSS</sequence>
<evidence type="ECO:0000313" key="1">
    <source>
        <dbReference type="EMBL" id="QBB71164.1"/>
    </source>
</evidence>
<organism evidence="1 2">
    <name type="scientific">Pseudolysobacter antarcticus</name>
    <dbReference type="NCBI Taxonomy" id="2511995"/>
    <lineage>
        <taxon>Bacteria</taxon>
        <taxon>Pseudomonadati</taxon>
        <taxon>Pseudomonadota</taxon>
        <taxon>Gammaproteobacteria</taxon>
        <taxon>Lysobacterales</taxon>
        <taxon>Rhodanobacteraceae</taxon>
        <taxon>Pseudolysobacter</taxon>
    </lineage>
</organism>